<feature type="binding site" evidence="8">
    <location>
        <position position="337"/>
    </location>
    <ligand>
        <name>substrate</name>
    </ligand>
</feature>
<dbReference type="Gene3D" id="3.40.1450.10">
    <property type="entry name" value="BPG-independent phosphoglycerate mutase, domain B"/>
    <property type="match status" value="1"/>
</dbReference>
<feature type="binding site" evidence="8">
    <location>
        <position position="408"/>
    </location>
    <ligand>
        <name>Mn(2+)</name>
        <dbReference type="ChEBI" id="CHEBI:29035"/>
        <label>1</label>
    </ligand>
</feature>
<evidence type="ECO:0000313" key="12">
    <source>
        <dbReference type="EMBL" id="GAA0462830.1"/>
    </source>
</evidence>
<dbReference type="Gene3D" id="3.40.720.10">
    <property type="entry name" value="Alkaline Phosphatase, subunit A"/>
    <property type="match status" value="1"/>
</dbReference>
<evidence type="ECO:0000256" key="8">
    <source>
        <dbReference type="HAMAP-Rule" id="MF_01038"/>
    </source>
</evidence>
<dbReference type="SUPFAM" id="SSF64158">
    <property type="entry name" value="2,3-Bisphosphoglycerate-independent phosphoglycerate mutase, substrate-binding domain"/>
    <property type="match status" value="1"/>
</dbReference>
<dbReference type="EMBL" id="BAAACZ010000014">
    <property type="protein sequence ID" value="GAA0462830.1"/>
    <property type="molecule type" value="Genomic_DNA"/>
</dbReference>
<evidence type="ECO:0000256" key="1">
    <source>
        <dbReference type="ARBA" id="ARBA00000370"/>
    </source>
</evidence>
<comment type="pathway">
    <text evidence="2 8">Carbohydrate degradation; glycolysis; pyruvate from D-glyceraldehyde 3-phosphate: step 3/5.</text>
</comment>
<evidence type="ECO:0000259" key="10">
    <source>
        <dbReference type="Pfam" id="PF01676"/>
    </source>
</evidence>
<dbReference type="EC" id="5.4.2.12" evidence="8 9"/>
<dbReference type="PANTHER" id="PTHR31637">
    <property type="entry name" value="2,3-BISPHOSPHOGLYCERATE-INDEPENDENT PHOSPHOGLYCERATE MUTASE"/>
    <property type="match status" value="1"/>
</dbReference>
<keyword evidence="13" id="KW-1185">Reference proteome</keyword>
<keyword evidence="8" id="KW-0597">Phosphoprotein</keyword>
<dbReference type="InterPro" id="IPR011258">
    <property type="entry name" value="BPG-indep_PGM_N"/>
</dbReference>
<comment type="similarity">
    <text evidence="3 8">Belongs to the BPG-independent phosphoglycerate mutase family.</text>
</comment>
<dbReference type="InterPro" id="IPR006124">
    <property type="entry name" value="Metalloenzyme"/>
</dbReference>
<protein>
    <recommendedName>
        <fullName evidence="8 9">2,3-bisphosphoglycerate-independent phosphoglycerate mutase</fullName>
        <shortName evidence="8">BPG-independent PGAM</shortName>
        <shortName evidence="8">Phosphoglyceromutase</shortName>
        <shortName evidence="8">iPGM</shortName>
        <ecNumber evidence="8 9">5.4.2.12</ecNumber>
    </recommendedName>
</protein>
<keyword evidence="5 8" id="KW-0324">Glycolysis</keyword>
<name>A0ABP3JS63_9BACI</name>
<evidence type="ECO:0000256" key="5">
    <source>
        <dbReference type="ARBA" id="ARBA00023152"/>
    </source>
</evidence>
<dbReference type="SUPFAM" id="SSF53649">
    <property type="entry name" value="Alkaline phosphatase-like"/>
    <property type="match status" value="1"/>
</dbReference>
<feature type="binding site" evidence="8">
    <location>
        <begin position="262"/>
        <end position="265"/>
    </location>
    <ligand>
        <name>substrate</name>
    </ligand>
</feature>
<feature type="binding site" evidence="8">
    <location>
        <begin position="154"/>
        <end position="155"/>
    </location>
    <ligand>
        <name>substrate</name>
    </ligand>
</feature>
<dbReference type="InterPro" id="IPR017850">
    <property type="entry name" value="Alkaline_phosphatase_core_sf"/>
</dbReference>
<evidence type="ECO:0000256" key="6">
    <source>
        <dbReference type="ARBA" id="ARBA00023211"/>
    </source>
</evidence>
<keyword evidence="4 8" id="KW-0479">Metal-binding</keyword>
<feature type="binding site" evidence="8">
    <location>
        <position position="446"/>
    </location>
    <ligand>
        <name>Mn(2+)</name>
        <dbReference type="ChEBI" id="CHEBI:29035"/>
        <label>2</label>
    </ligand>
</feature>
<reference evidence="13" key="1">
    <citation type="journal article" date="2019" name="Int. J. Syst. Evol. Microbiol.">
        <title>The Global Catalogue of Microorganisms (GCM) 10K type strain sequencing project: providing services to taxonomists for standard genome sequencing and annotation.</title>
        <authorList>
            <consortium name="The Broad Institute Genomics Platform"/>
            <consortium name="The Broad Institute Genome Sequencing Center for Infectious Disease"/>
            <person name="Wu L."/>
            <person name="Ma J."/>
        </authorList>
    </citation>
    <scope>NUCLEOTIDE SEQUENCE [LARGE SCALE GENOMIC DNA]</scope>
    <source>
        <strain evidence="13">JCM 14193</strain>
    </source>
</reference>
<proteinExistence type="inferred from homology"/>
<dbReference type="CDD" id="cd16010">
    <property type="entry name" value="iPGM"/>
    <property type="match status" value="1"/>
</dbReference>
<dbReference type="PIRSF" id="PIRSF001492">
    <property type="entry name" value="IPGAM"/>
    <property type="match status" value="1"/>
</dbReference>
<feature type="domain" description="BPG-independent PGAM N-terminal" evidence="11">
    <location>
        <begin position="83"/>
        <end position="301"/>
    </location>
</feature>
<comment type="caution">
    <text evidence="12">The sequence shown here is derived from an EMBL/GenBank/DDBJ whole genome shotgun (WGS) entry which is preliminary data.</text>
</comment>
<evidence type="ECO:0000256" key="7">
    <source>
        <dbReference type="ARBA" id="ARBA00023235"/>
    </source>
</evidence>
<dbReference type="PANTHER" id="PTHR31637:SF0">
    <property type="entry name" value="2,3-BISPHOSPHOGLYCERATE-INDEPENDENT PHOSPHOGLYCERATE MUTASE"/>
    <property type="match status" value="1"/>
</dbReference>
<comment type="catalytic activity">
    <reaction evidence="1 8">
        <text>(2R)-2-phosphoglycerate = (2R)-3-phosphoglycerate</text>
        <dbReference type="Rhea" id="RHEA:15901"/>
        <dbReference type="ChEBI" id="CHEBI:58272"/>
        <dbReference type="ChEBI" id="CHEBI:58289"/>
        <dbReference type="EC" id="5.4.2.12"/>
    </reaction>
</comment>
<evidence type="ECO:0000313" key="13">
    <source>
        <dbReference type="Proteomes" id="UP001500740"/>
    </source>
</evidence>
<feature type="binding site" evidence="8">
    <location>
        <position position="463"/>
    </location>
    <ligand>
        <name>Mn(2+)</name>
        <dbReference type="ChEBI" id="CHEBI:29035"/>
        <label>1</label>
    </ligand>
</feature>
<keyword evidence="8" id="KW-0749">Sporulation</keyword>
<accession>A0ABP3JS63</accession>
<evidence type="ECO:0000256" key="4">
    <source>
        <dbReference type="ARBA" id="ARBA00022723"/>
    </source>
</evidence>
<feature type="binding site" evidence="8">
    <location>
        <position position="124"/>
    </location>
    <ligand>
        <name>substrate</name>
    </ligand>
</feature>
<feature type="binding site" evidence="8">
    <location>
        <position position="445"/>
    </location>
    <ligand>
        <name>Mn(2+)</name>
        <dbReference type="ChEBI" id="CHEBI:29035"/>
        <label>2</label>
    </ligand>
</feature>
<sequence length="511" mass="56340">MPNQPITALIILDGYAIRDEAFGNAIKQAHTTNFDRYWQRFPHTSLKASGGAVGLPEGQMGNSEVGHLNIGAGRIVYQNLSRINLSIKDREFHQNNSFQNAANHVKETGGAWHIFGLLSDGGVHSHEEHIQAMLETAKEQGVNEVFVHAFLDGRDVGPKTATTYLNRLNDKMSEIGVGKLASVSGRYYAMDRDKRWERVEKAFRAIRLGDAPVVTDAVQAVEASYSEDVVDEFVEPFVLSDDGQNPLAQVNDGDAILFANFRPDRAQQLTDVFVNNRLQDFEGNYNPVNNIYMVTMTQYSEELEVDVAFSPNTPEDTIGEVVSENGLTQLRIAETEKYPHVTYFMNGGLEQTFKDEERILIDSPKVATYDLQPEMSAYEVTDALLEQLDHHPPNLTILNFANPDMVGHSGKLQPTIEAVEAVDKCLGQIVDKIIELGGTAIITADHGNSDEVLNEDGSPMTAHTVNPVPVIVTKEGLSLREDGVLGDLAPTALQLLNLDQPKVMTGQSLIK</sequence>
<dbReference type="Proteomes" id="UP001500740">
    <property type="component" value="Unassembled WGS sequence"/>
</dbReference>
<comment type="cofactor">
    <cofactor evidence="8">
        <name>Mn(2+)</name>
        <dbReference type="ChEBI" id="CHEBI:29035"/>
    </cofactor>
    <text evidence="8">Binds 2 manganese ions per subunit.</text>
</comment>
<keyword evidence="6 8" id="KW-0464">Manganese</keyword>
<dbReference type="NCBIfam" id="TIGR01307">
    <property type="entry name" value="pgm_bpd_ind"/>
    <property type="match status" value="1"/>
</dbReference>
<evidence type="ECO:0000256" key="3">
    <source>
        <dbReference type="ARBA" id="ARBA00008819"/>
    </source>
</evidence>
<gene>
    <name evidence="8 12" type="primary">gpmI</name>
    <name evidence="12" type="ORF">GCM10008935_17990</name>
</gene>
<comment type="subunit">
    <text evidence="8">Monomer.</text>
</comment>
<evidence type="ECO:0000256" key="2">
    <source>
        <dbReference type="ARBA" id="ARBA00004798"/>
    </source>
</evidence>
<dbReference type="InterPro" id="IPR005995">
    <property type="entry name" value="Pgm_bpd_ind"/>
</dbReference>
<dbReference type="Pfam" id="PF06415">
    <property type="entry name" value="iPGM_N"/>
    <property type="match status" value="1"/>
</dbReference>
<evidence type="ECO:0000259" key="11">
    <source>
        <dbReference type="Pfam" id="PF06415"/>
    </source>
</evidence>
<keyword evidence="7 8" id="KW-0413">Isomerase</keyword>
<feature type="binding site" evidence="8">
    <location>
        <position position="63"/>
    </location>
    <ligand>
        <name>Mn(2+)</name>
        <dbReference type="ChEBI" id="CHEBI:29035"/>
        <label>2</label>
    </ligand>
</feature>
<dbReference type="RefSeq" id="WP_343783242.1">
    <property type="nucleotide sequence ID" value="NZ_BAAACZ010000014.1"/>
</dbReference>
<feature type="binding site" evidence="8">
    <location>
        <position position="13"/>
    </location>
    <ligand>
        <name>Mn(2+)</name>
        <dbReference type="ChEBI" id="CHEBI:29035"/>
        <label>2</label>
    </ligand>
</feature>
<evidence type="ECO:0000256" key="9">
    <source>
        <dbReference type="NCBIfam" id="TIGR01307"/>
    </source>
</evidence>
<dbReference type="Pfam" id="PF01676">
    <property type="entry name" value="Metalloenzyme"/>
    <property type="match status" value="1"/>
</dbReference>
<feature type="binding site" evidence="8">
    <location>
        <position position="186"/>
    </location>
    <ligand>
        <name>substrate</name>
    </ligand>
</feature>
<feature type="active site" description="Phosphoserine intermediate" evidence="8">
    <location>
        <position position="63"/>
    </location>
</feature>
<feature type="binding site" evidence="8">
    <location>
        <position position="404"/>
    </location>
    <ligand>
        <name>Mn(2+)</name>
        <dbReference type="ChEBI" id="CHEBI:29035"/>
        <label>1</label>
    </ligand>
</feature>
<organism evidence="12 13">
    <name type="scientific">Alkalibacillus silvisoli</name>
    <dbReference type="NCBI Taxonomy" id="392823"/>
    <lineage>
        <taxon>Bacteria</taxon>
        <taxon>Bacillati</taxon>
        <taxon>Bacillota</taxon>
        <taxon>Bacilli</taxon>
        <taxon>Bacillales</taxon>
        <taxon>Bacillaceae</taxon>
        <taxon>Alkalibacillus</taxon>
    </lineage>
</organism>
<feature type="modified residue" description="Phosphotyrosine" evidence="8">
    <location>
        <position position="37"/>
    </location>
</feature>
<feature type="domain" description="Metalloenzyme" evidence="10">
    <location>
        <begin position="8"/>
        <end position="499"/>
    </location>
</feature>
<dbReference type="HAMAP" id="MF_01038">
    <property type="entry name" value="GpmI"/>
    <property type="match status" value="1"/>
</dbReference>
<dbReference type="InterPro" id="IPR036646">
    <property type="entry name" value="PGAM_B_sf"/>
</dbReference>
<comment type="function">
    <text evidence="8">Essential for rapid growth and for sporulation. Catalyzes the interconversion of 2-phosphoglycerate and 3-phosphoglycerate.</text>
</comment>
<feature type="binding site" evidence="8">
    <location>
        <position position="192"/>
    </location>
    <ligand>
        <name>substrate</name>
    </ligand>
</feature>